<proteinExistence type="inferred from homology"/>
<dbReference type="PANTHER" id="PTHR10963">
    <property type="entry name" value="GLYCOSYL HYDROLASE-RELATED"/>
    <property type="match status" value="1"/>
</dbReference>
<dbReference type="Gene3D" id="2.60.120.200">
    <property type="match status" value="1"/>
</dbReference>
<dbReference type="InterPro" id="IPR013320">
    <property type="entry name" value="ConA-like_dom_sf"/>
</dbReference>
<evidence type="ECO:0000256" key="6">
    <source>
        <dbReference type="SAM" id="SignalP"/>
    </source>
</evidence>
<evidence type="ECO:0000259" key="7">
    <source>
        <dbReference type="PROSITE" id="PS51762"/>
    </source>
</evidence>
<evidence type="ECO:0000256" key="5">
    <source>
        <dbReference type="ARBA" id="ARBA00023295"/>
    </source>
</evidence>
<evidence type="ECO:0000313" key="9">
    <source>
        <dbReference type="Proteomes" id="UP000288168"/>
    </source>
</evidence>
<evidence type="ECO:0000256" key="2">
    <source>
        <dbReference type="ARBA" id="ARBA00006865"/>
    </source>
</evidence>
<dbReference type="CDD" id="cd02181">
    <property type="entry name" value="GH16_fungal_Lam16A_glucanase"/>
    <property type="match status" value="1"/>
</dbReference>
<evidence type="ECO:0000256" key="3">
    <source>
        <dbReference type="ARBA" id="ARBA00012599"/>
    </source>
</evidence>
<organism evidence="8 9">
    <name type="scientific">Fusarium duplospermum</name>
    <dbReference type="NCBI Taxonomy" id="1325734"/>
    <lineage>
        <taxon>Eukaryota</taxon>
        <taxon>Fungi</taxon>
        <taxon>Dikarya</taxon>
        <taxon>Ascomycota</taxon>
        <taxon>Pezizomycotina</taxon>
        <taxon>Sordariomycetes</taxon>
        <taxon>Hypocreomycetidae</taxon>
        <taxon>Hypocreales</taxon>
        <taxon>Nectriaceae</taxon>
        <taxon>Fusarium</taxon>
        <taxon>Fusarium solani species complex</taxon>
    </lineage>
</organism>
<dbReference type="InterPro" id="IPR000757">
    <property type="entry name" value="Beta-glucanase-like"/>
</dbReference>
<name>A0A428QJI5_9HYPO</name>
<keyword evidence="6" id="KW-0732">Signal</keyword>
<keyword evidence="5" id="KW-0326">Glycosidase</keyword>
<accession>A0A428QJI5</accession>
<comment type="similarity">
    <text evidence="2">Belongs to the glycosyl hydrolase 16 family.</text>
</comment>
<feature type="domain" description="GH16" evidence="7">
    <location>
        <begin position="30"/>
        <end position="282"/>
    </location>
</feature>
<protein>
    <recommendedName>
        <fullName evidence="3">endo-1,3(4)-beta-glucanase</fullName>
        <ecNumber evidence="3">3.2.1.6</ecNumber>
    </recommendedName>
</protein>
<evidence type="ECO:0000256" key="4">
    <source>
        <dbReference type="ARBA" id="ARBA00022801"/>
    </source>
</evidence>
<dbReference type="Pfam" id="PF26113">
    <property type="entry name" value="GH16_XgeA"/>
    <property type="match status" value="1"/>
</dbReference>
<comment type="catalytic activity">
    <reaction evidence="1">
        <text>Endohydrolysis of (1-&gt;3)- or (1-&gt;4)-linkages in beta-D-glucans when the glucose residue whose reducing group is involved in the linkage to be hydrolyzed is itself substituted at C-3.</text>
        <dbReference type="EC" id="3.2.1.6"/>
    </reaction>
</comment>
<dbReference type="OrthoDB" id="192832at2759"/>
<dbReference type="EMBL" id="NKCI01000029">
    <property type="protein sequence ID" value="RSL65445.1"/>
    <property type="molecule type" value="Genomic_DNA"/>
</dbReference>
<dbReference type="EC" id="3.2.1.6" evidence="3"/>
<dbReference type="GO" id="GO:0052861">
    <property type="term" value="F:endo-1,3(4)-beta-glucanase activity"/>
    <property type="evidence" value="ECO:0007669"/>
    <property type="project" value="UniProtKB-EC"/>
</dbReference>
<keyword evidence="4" id="KW-0378">Hydrolase</keyword>
<evidence type="ECO:0000313" key="8">
    <source>
        <dbReference type="EMBL" id="RSL65445.1"/>
    </source>
</evidence>
<gene>
    <name evidence="8" type="ORF">CEP54_004208</name>
</gene>
<sequence length="347" mass="37354">MRTSTLAFGLAALFHGAVNAQSQYTLSTTYDASNFFTAFDFFNEEDPTHGFVEYVDANTANAEGLAGFVEGAIYMGVDYRTQNPQNGRKSVRVTSQQSFTHGLFLADIAHMPGSIPGVWPAFWMFGPEWPTSGEIDILEGVNTQTQNAVTLHTGPGCSITNDGTAQGTTLNKQNCNAGDGHEGCGQQTSDNQNYGDGFNAIGGGVYATEWTSDYIAVWFFHRDRIPSDIQSNCPDPSSWGPPLAKFNGGQGCNIDQHFKDNNLIFDTTFCGDWAGAPEVWNNNPETSALGACEDYVASNPADFQEAYWLVNSIKVFNSGYGNGGGNGDGYGHGNSTKRAVIAKPFLA</sequence>
<dbReference type="PROSITE" id="PS51762">
    <property type="entry name" value="GH16_2"/>
    <property type="match status" value="1"/>
</dbReference>
<reference evidence="8 9" key="1">
    <citation type="submission" date="2017-06" db="EMBL/GenBank/DDBJ databases">
        <title>Comparative genomic analysis of Ambrosia Fusariam Clade fungi.</title>
        <authorList>
            <person name="Stajich J.E."/>
            <person name="Carrillo J."/>
            <person name="Kijimoto T."/>
            <person name="Eskalen A."/>
            <person name="O'Donnell K."/>
            <person name="Kasson M."/>
        </authorList>
    </citation>
    <scope>NUCLEOTIDE SEQUENCE [LARGE SCALE GENOMIC DNA]</scope>
    <source>
        <strain evidence="8 9">NRRL62584</strain>
    </source>
</reference>
<feature type="signal peptide" evidence="6">
    <location>
        <begin position="1"/>
        <end position="20"/>
    </location>
</feature>
<dbReference type="PANTHER" id="PTHR10963:SF24">
    <property type="entry name" value="GLYCOSIDASE C21B10.07-RELATED"/>
    <property type="match status" value="1"/>
</dbReference>
<evidence type="ECO:0000256" key="1">
    <source>
        <dbReference type="ARBA" id="ARBA00000124"/>
    </source>
</evidence>
<keyword evidence="9" id="KW-1185">Reference proteome</keyword>
<dbReference type="InterPro" id="IPR050546">
    <property type="entry name" value="Glycosyl_Hydrlase_16"/>
</dbReference>
<dbReference type="AlphaFoldDB" id="A0A428QJI5"/>
<dbReference type="Proteomes" id="UP000288168">
    <property type="component" value="Unassembled WGS sequence"/>
</dbReference>
<dbReference type="STRING" id="1325734.A0A428QJI5"/>
<dbReference type="GO" id="GO:0009251">
    <property type="term" value="P:glucan catabolic process"/>
    <property type="evidence" value="ECO:0007669"/>
    <property type="project" value="TreeGrafter"/>
</dbReference>
<comment type="caution">
    <text evidence="8">The sequence shown here is derived from an EMBL/GenBank/DDBJ whole genome shotgun (WGS) entry which is preliminary data.</text>
</comment>
<feature type="chain" id="PRO_5018976045" description="endo-1,3(4)-beta-glucanase" evidence="6">
    <location>
        <begin position="21"/>
        <end position="347"/>
    </location>
</feature>
<dbReference type="FunFam" id="2.60.120.200:FF:000114">
    <property type="entry name" value="Probable endo-1,3(4)-beta-glucanase NFIA_089530"/>
    <property type="match status" value="1"/>
</dbReference>
<dbReference type="SUPFAM" id="SSF49899">
    <property type="entry name" value="Concanavalin A-like lectins/glucanases"/>
    <property type="match status" value="1"/>
</dbReference>